<accession>A0AAJ7UAE0</accession>
<evidence type="ECO:0000256" key="7">
    <source>
        <dbReference type="ARBA" id="ARBA00022989"/>
    </source>
</evidence>
<dbReference type="Proteomes" id="UP001318040">
    <property type="component" value="Chromosome 60"/>
</dbReference>
<feature type="compositionally biased region" description="Pro residues" evidence="9">
    <location>
        <begin position="164"/>
        <end position="183"/>
    </location>
</feature>
<evidence type="ECO:0000256" key="4">
    <source>
        <dbReference type="ARBA" id="ARBA00022475"/>
    </source>
</evidence>
<name>A0AAJ7UAE0_PETMA</name>
<evidence type="ECO:0000256" key="10">
    <source>
        <dbReference type="SAM" id="Phobius"/>
    </source>
</evidence>
<dbReference type="PANTHER" id="PTHR28675">
    <property type="entry name" value="MELANOCORTIN-2 RECEPTOR ACCESSORY PROTEIN 2"/>
    <property type="match status" value="1"/>
</dbReference>
<keyword evidence="11" id="KW-1185">Reference proteome</keyword>
<dbReference type="Pfam" id="PF15183">
    <property type="entry name" value="MRAP"/>
    <property type="match status" value="1"/>
</dbReference>
<feature type="transmembrane region" description="Helical" evidence="10">
    <location>
        <begin position="53"/>
        <end position="78"/>
    </location>
</feature>
<keyword evidence="8 10" id="KW-0472">Membrane</keyword>
<dbReference type="RefSeq" id="XP_032832602.1">
    <property type="nucleotide sequence ID" value="XM_032976711.1"/>
</dbReference>
<dbReference type="AlphaFoldDB" id="A0AAJ7UAE0"/>
<keyword evidence="6" id="KW-0256">Endoplasmic reticulum</keyword>
<evidence type="ECO:0000256" key="2">
    <source>
        <dbReference type="ARBA" id="ARBA00004389"/>
    </source>
</evidence>
<dbReference type="GO" id="GO:0030545">
    <property type="term" value="F:signaling receptor regulator activity"/>
    <property type="evidence" value="ECO:0007669"/>
    <property type="project" value="TreeGrafter"/>
</dbReference>
<dbReference type="GO" id="GO:0031782">
    <property type="term" value="F:type 4 melanocortin receptor binding"/>
    <property type="evidence" value="ECO:0007669"/>
    <property type="project" value="TreeGrafter"/>
</dbReference>
<feature type="compositionally biased region" description="Low complexity" evidence="9">
    <location>
        <begin position="105"/>
        <end position="119"/>
    </location>
</feature>
<evidence type="ECO:0000256" key="9">
    <source>
        <dbReference type="SAM" id="MobiDB-lite"/>
    </source>
</evidence>
<comment type="similarity">
    <text evidence="3">Belongs to the MRAP family.</text>
</comment>
<evidence type="ECO:0000313" key="12">
    <source>
        <dbReference type="RefSeq" id="XP_032832602.1"/>
    </source>
</evidence>
<dbReference type="GO" id="GO:0005789">
    <property type="term" value="C:endoplasmic reticulum membrane"/>
    <property type="evidence" value="ECO:0007669"/>
    <property type="project" value="UniProtKB-SubCell"/>
</dbReference>
<dbReference type="GO" id="GO:0005886">
    <property type="term" value="C:plasma membrane"/>
    <property type="evidence" value="ECO:0007669"/>
    <property type="project" value="UniProtKB-SubCell"/>
</dbReference>
<reference evidence="12" key="1">
    <citation type="submission" date="2025-08" db="UniProtKB">
        <authorList>
            <consortium name="RefSeq"/>
        </authorList>
    </citation>
    <scope>IDENTIFICATION</scope>
    <source>
        <tissue evidence="12">Sperm</tissue>
    </source>
</reference>
<feature type="region of interest" description="Disordered" evidence="9">
    <location>
        <begin position="87"/>
        <end position="228"/>
    </location>
</feature>
<keyword evidence="5 10" id="KW-0812">Transmembrane</keyword>
<keyword evidence="7 10" id="KW-1133">Transmembrane helix</keyword>
<dbReference type="GO" id="GO:0031783">
    <property type="term" value="F:type 5 melanocortin receptor binding"/>
    <property type="evidence" value="ECO:0007669"/>
    <property type="project" value="TreeGrafter"/>
</dbReference>
<evidence type="ECO:0000256" key="3">
    <source>
        <dbReference type="ARBA" id="ARBA00010063"/>
    </source>
</evidence>
<dbReference type="InterPro" id="IPR028111">
    <property type="entry name" value="MRAP"/>
</dbReference>
<dbReference type="KEGG" id="pmrn:116955572"/>
<proteinExistence type="inferred from homology"/>
<sequence length="228" mass="24121">MSERRGNDSAVWGPQTPGPQGGSPNNAPLAELYEEYEEYEYNVSFEGLSANKYSIVIGFWIGLAAFIVFLFTALALMVNMTNRSGLRGAGCELSHERRRWHRRSGGSSSSSASRGGAAHLVLNEGGPDYVAGVQDPEQGDPEQGDPEQGDPGAGDFPQPRSPVAAPPRAPPRRPGGSAPPPNRGPRVGRDGLGLEQGARGVLRVPDPPRGGPASAVAPRRLSRRGPPR</sequence>
<dbReference type="GO" id="GO:0031781">
    <property type="term" value="F:type 3 melanocortin receptor binding"/>
    <property type="evidence" value="ECO:0007669"/>
    <property type="project" value="TreeGrafter"/>
</dbReference>
<evidence type="ECO:0000256" key="6">
    <source>
        <dbReference type="ARBA" id="ARBA00022824"/>
    </source>
</evidence>
<dbReference type="GO" id="GO:0070996">
    <property type="term" value="F:type 1 melanocortin receptor binding"/>
    <property type="evidence" value="ECO:0007669"/>
    <property type="project" value="TreeGrafter"/>
</dbReference>
<feature type="region of interest" description="Disordered" evidence="9">
    <location>
        <begin position="1"/>
        <end position="28"/>
    </location>
</feature>
<dbReference type="GO" id="GO:0072659">
    <property type="term" value="P:protein localization to plasma membrane"/>
    <property type="evidence" value="ECO:0007669"/>
    <property type="project" value="TreeGrafter"/>
</dbReference>
<evidence type="ECO:0000313" key="11">
    <source>
        <dbReference type="Proteomes" id="UP001318040"/>
    </source>
</evidence>
<evidence type="ECO:0000256" key="1">
    <source>
        <dbReference type="ARBA" id="ARBA00004162"/>
    </source>
</evidence>
<keyword evidence="4" id="KW-1003">Cell membrane</keyword>
<comment type="subcellular location">
    <subcellularLocation>
        <location evidence="1">Cell membrane</location>
        <topology evidence="1">Single-pass membrane protein</topology>
    </subcellularLocation>
    <subcellularLocation>
        <location evidence="2">Endoplasmic reticulum membrane</location>
        <topology evidence="2">Single-pass membrane protein</topology>
    </subcellularLocation>
</comment>
<dbReference type="PANTHER" id="PTHR28675:SF1">
    <property type="entry name" value="MELANOCORTIN-2 RECEPTOR ACCESSORY PROTEIN 2"/>
    <property type="match status" value="1"/>
</dbReference>
<evidence type="ECO:0000256" key="8">
    <source>
        <dbReference type="ARBA" id="ARBA00023136"/>
    </source>
</evidence>
<gene>
    <name evidence="12" type="primary">LOC116955572</name>
</gene>
<dbReference type="GO" id="GO:0106070">
    <property type="term" value="P:regulation of adenylate cyclase-activating G protein-coupled receptor signaling pathway"/>
    <property type="evidence" value="ECO:0007669"/>
    <property type="project" value="TreeGrafter"/>
</dbReference>
<protein>
    <submittedName>
        <fullName evidence="12">Collagen alpha-4(IV) chain-like</fullName>
    </submittedName>
</protein>
<organism evidence="11 12">
    <name type="scientific">Petromyzon marinus</name>
    <name type="common">Sea lamprey</name>
    <dbReference type="NCBI Taxonomy" id="7757"/>
    <lineage>
        <taxon>Eukaryota</taxon>
        <taxon>Metazoa</taxon>
        <taxon>Chordata</taxon>
        <taxon>Craniata</taxon>
        <taxon>Vertebrata</taxon>
        <taxon>Cyclostomata</taxon>
        <taxon>Hyperoartia</taxon>
        <taxon>Petromyzontiformes</taxon>
        <taxon>Petromyzontidae</taxon>
        <taxon>Petromyzon</taxon>
    </lineage>
</organism>
<dbReference type="GO" id="GO:0031780">
    <property type="term" value="F:corticotropin hormone receptor binding"/>
    <property type="evidence" value="ECO:0007669"/>
    <property type="project" value="TreeGrafter"/>
</dbReference>
<evidence type="ECO:0000256" key="5">
    <source>
        <dbReference type="ARBA" id="ARBA00022692"/>
    </source>
</evidence>
<feature type="compositionally biased region" description="Acidic residues" evidence="9">
    <location>
        <begin position="137"/>
        <end position="148"/>
    </location>
</feature>